<protein>
    <submittedName>
        <fullName evidence="1">Uncharacterized protein</fullName>
    </submittedName>
</protein>
<evidence type="ECO:0000313" key="2">
    <source>
        <dbReference type="EMBL" id="KAH0572783.1"/>
    </source>
</evidence>
<dbReference type="EMBL" id="AUWU02000005">
    <property type="protein sequence ID" value="KAH0572783.1"/>
    <property type="molecule type" value="Genomic_DNA"/>
</dbReference>
<dbReference type="EMBL" id="KI546136">
    <property type="protein sequence ID" value="EST43429.1"/>
    <property type="molecule type" value="Genomic_DNA"/>
</dbReference>
<dbReference type="Proteomes" id="UP000018208">
    <property type="component" value="Unassembled WGS sequence"/>
</dbReference>
<sequence length="291" mass="33660">MTIEIAKLPQLLHAHVDTIFSSFGLILQKNPLRIVCQSFKHFRMLKSQLIELSIQFVELLSPSIIIQQSQLTHAVKAFAQLVNAKIQQNPVQITIPEKQFQTELLYVLHYIIFNQQQYAVLINQIPPDQVNELINQLLPIDQFYHLQKQLFIALVDKSEFLKKSKLISTFHSQKKYLSQSDFSIEISNSIICDFSSMKILRERYAFKSINSLGNKTYEIFLINENELKSAEFELKKITLACEGQADLEKALSFNALKSRTFGHSVQLEFASIDECQAVRKYWLVEGKEVME</sequence>
<proteinExistence type="predicted"/>
<gene>
    <name evidence="1" type="ORF">SS50377_16789</name>
    <name evidence="2" type="ORF">SS50377_24896</name>
</gene>
<name>V6LRL6_9EUKA</name>
<organism evidence="1">
    <name type="scientific">Spironucleus salmonicida</name>
    <dbReference type="NCBI Taxonomy" id="348837"/>
    <lineage>
        <taxon>Eukaryota</taxon>
        <taxon>Metamonada</taxon>
        <taxon>Diplomonadida</taxon>
        <taxon>Hexamitidae</taxon>
        <taxon>Hexamitinae</taxon>
        <taxon>Spironucleus</taxon>
    </lineage>
</organism>
<accession>V6LRL6</accession>
<reference evidence="2" key="2">
    <citation type="submission" date="2020-12" db="EMBL/GenBank/DDBJ databases">
        <title>New Spironucleus salmonicida genome in near-complete chromosomes.</title>
        <authorList>
            <person name="Xu F."/>
            <person name="Kurt Z."/>
            <person name="Jimenez-Gonzalez A."/>
            <person name="Astvaldsson A."/>
            <person name="Andersson J.O."/>
            <person name="Svard S.G."/>
        </authorList>
    </citation>
    <scope>NUCLEOTIDE SEQUENCE</scope>
    <source>
        <strain evidence="2">ATCC 50377</strain>
    </source>
</reference>
<dbReference type="VEuPathDB" id="GiardiaDB:SS50377_24896"/>
<evidence type="ECO:0000313" key="1">
    <source>
        <dbReference type="EMBL" id="EST43429.1"/>
    </source>
</evidence>
<keyword evidence="3" id="KW-1185">Reference proteome</keyword>
<evidence type="ECO:0000313" key="3">
    <source>
        <dbReference type="Proteomes" id="UP000018208"/>
    </source>
</evidence>
<reference evidence="1 2" key="1">
    <citation type="journal article" date="2014" name="PLoS Genet.">
        <title>The Genome of Spironucleus salmonicida Highlights a Fish Pathogen Adapted to Fluctuating Environments.</title>
        <authorList>
            <person name="Xu F."/>
            <person name="Jerlstrom-Hultqvist J."/>
            <person name="Einarsson E."/>
            <person name="Astvaldsson A."/>
            <person name="Svard S.G."/>
            <person name="Andersson J.O."/>
        </authorList>
    </citation>
    <scope>NUCLEOTIDE SEQUENCE</scope>
    <source>
        <strain evidence="2">ATCC 50377</strain>
    </source>
</reference>
<dbReference type="AlphaFoldDB" id="V6LRL6"/>